<protein>
    <submittedName>
        <fullName evidence="1">Phage portal protein</fullName>
    </submittedName>
</protein>
<evidence type="ECO:0000313" key="1">
    <source>
        <dbReference type="EMBL" id="WOT02560.1"/>
    </source>
</evidence>
<reference evidence="1" key="1">
    <citation type="submission" date="2017-12" db="EMBL/GenBank/DDBJ databases">
        <authorList>
            <person name="Thomas-White K."/>
            <person name="Wolfe A.J."/>
        </authorList>
    </citation>
    <scope>NUCLEOTIDE SEQUENCE</scope>
    <source>
        <strain evidence="1">UMB0763</strain>
    </source>
</reference>
<dbReference type="RefSeq" id="WP_257877942.1">
    <property type="nucleotide sequence ID" value="NZ_CP136958.1"/>
</dbReference>
<dbReference type="AlphaFoldDB" id="A0AAF0YSD2"/>
<accession>A0AAF0YSD2</accession>
<proteinExistence type="predicted"/>
<dbReference type="EMBL" id="CP136958">
    <property type="protein sequence ID" value="WOT02560.1"/>
    <property type="molecule type" value="Genomic_DNA"/>
</dbReference>
<gene>
    <name evidence="1" type="ORF">CYJ47_01955</name>
</gene>
<organism evidence="1 2">
    <name type="scientific">Corynebacterium pyruviciproducens</name>
    <dbReference type="NCBI Taxonomy" id="598660"/>
    <lineage>
        <taxon>Bacteria</taxon>
        <taxon>Bacillati</taxon>
        <taxon>Actinomycetota</taxon>
        <taxon>Actinomycetes</taxon>
        <taxon>Mycobacteriales</taxon>
        <taxon>Corynebacteriaceae</taxon>
        <taxon>Corynebacterium</taxon>
    </lineage>
</organism>
<sequence>MFLKIQKQKKPDRINERYYKGLQEIGNLGISVPPDVQAFAFPLNWCRTYVDVLTERQDVRMILRSGETAEDSDLRRDWEANDLDVEQQLLNRDLAVYGRGFISVAADPDGGRPMIRVESPTDLAAEVHPLTRQMLGALRLYRTDDQKVEFATFYLPNRTLFFKSDLGRWQRAETVEHGLGRVPIVMALTRRSSGSWEGESMLTDLKPLVDMAGRVMLQLQLAMETTATPQKVALGVKQKDFQDEDGNSIDPWDAYLGAVWALADNKADVKQLAGADLSGFHDTIRMLAEQASTVTGLPVRMMGQRSANPPAEGAIRADEARLVKQVERLNSVAGMAWSWALGIAERIRTHRWSADGQIQVQWHDPATPTVAQRADAIQKLSGGVPVLSIRGAMIELGFTQQRIDQEMQWMQQEMSGMYTTPMDRKLERVMDEGL</sequence>
<dbReference type="InterPro" id="IPR021145">
    <property type="entry name" value="Portal_protein_SPP1_Gp6-like"/>
</dbReference>
<dbReference type="Pfam" id="PF05133">
    <property type="entry name" value="SPP1_portal"/>
    <property type="match status" value="1"/>
</dbReference>
<name>A0AAF0YSD2_9CORY</name>
<evidence type="ECO:0000313" key="2">
    <source>
        <dbReference type="Proteomes" id="UP000234560"/>
    </source>
</evidence>
<reference evidence="1" key="2">
    <citation type="submission" date="2023-10" db="EMBL/GenBank/DDBJ databases">
        <authorList>
            <person name="Choi B."/>
        </authorList>
    </citation>
    <scope>NUCLEOTIDE SEQUENCE</scope>
    <source>
        <strain evidence="1">UMB0763</strain>
    </source>
</reference>
<dbReference type="KEGG" id="cpyr:CYJ47_01955"/>
<dbReference type="Proteomes" id="UP000234560">
    <property type="component" value="Chromosome"/>
</dbReference>